<proteinExistence type="predicted"/>
<keyword evidence="2" id="KW-0808">Transferase</keyword>
<evidence type="ECO:0000313" key="2">
    <source>
        <dbReference type="EMBL" id="SHH84025.1"/>
    </source>
</evidence>
<dbReference type="GO" id="GO:0016747">
    <property type="term" value="F:acyltransferase activity, transferring groups other than amino-acyl groups"/>
    <property type="evidence" value="ECO:0007669"/>
    <property type="project" value="InterPro"/>
</dbReference>
<reference evidence="3" key="1">
    <citation type="submission" date="2016-11" db="EMBL/GenBank/DDBJ databases">
        <authorList>
            <person name="Varghese N."/>
            <person name="Submissions S."/>
        </authorList>
    </citation>
    <scope>NUCLEOTIDE SEQUENCE [LARGE SCALE GENOMIC DNA]</scope>
    <source>
        <strain evidence="3">DSM 3071</strain>
    </source>
</reference>
<dbReference type="InterPro" id="IPR000182">
    <property type="entry name" value="GNAT_dom"/>
</dbReference>
<dbReference type="PANTHER" id="PTHR39173:SF1">
    <property type="entry name" value="ACETYLTRANSFERASE"/>
    <property type="match status" value="1"/>
</dbReference>
<dbReference type="AlphaFoldDB" id="A0A1M5W979"/>
<accession>A0A1M5W979</accession>
<sequence length="185" mass="21435">MRLYLAKPDLIYFEQFNEMMEEWCESGTQIAPWFLDKPFESIEDFEKFIKMLDDCEHGIVDKRFSATTSFFVVDESGKLVGASSLRHYLTCEGLNTWGHIGYGIRPSERRKGYATEVLKMMLEEAKAKKIYKVLLGAHENNRGSWKTIEKCGGIQENTVTIDGDDEPIRRYWIDVFNLEIQIGSL</sequence>
<dbReference type="PROSITE" id="PS51186">
    <property type="entry name" value="GNAT"/>
    <property type="match status" value="1"/>
</dbReference>
<dbReference type="Proteomes" id="UP000184278">
    <property type="component" value="Unassembled WGS sequence"/>
</dbReference>
<organism evidence="2 3">
    <name type="scientific">Butyrivibrio fibrisolvens DSM 3071</name>
    <dbReference type="NCBI Taxonomy" id="1121131"/>
    <lineage>
        <taxon>Bacteria</taxon>
        <taxon>Bacillati</taxon>
        <taxon>Bacillota</taxon>
        <taxon>Clostridia</taxon>
        <taxon>Lachnospirales</taxon>
        <taxon>Lachnospiraceae</taxon>
        <taxon>Butyrivibrio</taxon>
    </lineage>
</organism>
<evidence type="ECO:0000259" key="1">
    <source>
        <dbReference type="PROSITE" id="PS51186"/>
    </source>
</evidence>
<dbReference type="EMBL" id="FQXK01000007">
    <property type="protein sequence ID" value="SHH84025.1"/>
    <property type="molecule type" value="Genomic_DNA"/>
</dbReference>
<dbReference type="GeneID" id="89510132"/>
<dbReference type="CDD" id="cd04301">
    <property type="entry name" value="NAT_SF"/>
    <property type="match status" value="1"/>
</dbReference>
<dbReference type="InterPro" id="IPR016181">
    <property type="entry name" value="Acyl_CoA_acyltransferase"/>
</dbReference>
<protein>
    <submittedName>
        <fullName evidence="2">Predicted acetyltransferase</fullName>
    </submittedName>
</protein>
<keyword evidence="3" id="KW-1185">Reference proteome</keyword>
<name>A0A1M5W979_BUTFI</name>
<dbReference type="SUPFAM" id="SSF55729">
    <property type="entry name" value="Acyl-CoA N-acyltransferases (Nat)"/>
    <property type="match status" value="1"/>
</dbReference>
<dbReference type="Pfam" id="PF00583">
    <property type="entry name" value="Acetyltransf_1"/>
    <property type="match status" value="1"/>
</dbReference>
<feature type="domain" description="N-acetyltransferase" evidence="1">
    <location>
        <begin position="11"/>
        <end position="183"/>
    </location>
</feature>
<dbReference type="STRING" id="1121131.SAMN02745229_00958"/>
<dbReference type="Gene3D" id="3.40.630.30">
    <property type="match status" value="1"/>
</dbReference>
<dbReference type="PANTHER" id="PTHR39173">
    <property type="entry name" value="ACETYLTRANSFERASE"/>
    <property type="match status" value="1"/>
</dbReference>
<dbReference type="RefSeq" id="WP_073385934.1">
    <property type="nucleotide sequence ID" value="NZ_FQXK01000007.1"/>
</dbReference>
<evidence type="ECO:0000313" key="3">
    <source>
        <dbReference type="Proteomes" id="UP000184278"/>
    </source>
</evidence>
<dbReference type="OrthoDB" id="9797989at2"/>
<gene>
    <name evidence="2" type="ORF">SAMN02745229_00958</name>
</gene>